<accession>A0AAD5MNT8</accession>
<feature type="region of interest" description="Disordered" evidence="1">
    <location>
        <begin position="1"/>
        <end position="56"/>
    </location>
</feature>
<keyword evidence="3" id="KW-1185">Reference proteome</keyword>
<reference evidence="2" key="1">
    <citation type="submission" date="2021-06" db="EMBL/GenBank/DDBJ databases">
        <title>Parelaphostrongylus tenuis whole genome reference sequence.</title>
        <authorList>
            <person name="Garwood T.J."/>
            <person name="Larsen P.A."/>
            <person name="Fountain-Jones N.M."/>
            <person name="Garbe J.R."/>
            <person name="Macchietto M.G."/>
            <person name="Kania S.A."/>
            <person name="Gerhold R.W."/>
            <person name="Richards J.E."/>
            <person name="Wolf T.M."/>
        </authorList>
    </citation>
    <scope>NUCLEOTIDE SEQUENCE</scope>
    <source>
        <strain evidence="2">MNPRO001-30</strain>
        <tissue evidence="2">Meninges</tissue>
    </source>
</reference>
<comment type="caution">
    <text evidence="2">The sequence shown here is derived from an EMBL/GenBank/DDBJ whole genome shotgun (WGS) entry which is preliminary data.</text>
</comment>
<gene>
    <name evidence="2" type="ORF">KIN20_021378</name>
</gene>
<evidence type="ECO:0000313" key="3">
    <source>
        <dbReference type="Proteomes" id="UP001196413"/>
    </source>
</evidence>
<dbReference type="Proteomes" id="UP001196413">
    <property type="component" value="Unassembled WGS sequence"/>
</dbReference>
<evidence type="ECO:0000313" key="2">
    <source>
        <dbReference type="EMBL" id="KAJ1361980.1"/>
    </source>
</evidence>
<protein>
    <submittedName>
        <fullName evidence="2">Uncharacterized protein</fullName>
    </submittedName>
</protein>
<dbReference type="AlphaFoldDB" id="A0AAD5MNT8"/>
<evidence type="ECO:0000256" key="1">
    <source>
        <dbReference type="SAM" id="MobiDB-lite"/>
    </source>
</evidence>
<organism evidence="2 3">
    <name type="scientific">Parelaphostrongylus tenuis</name>
    <name type="common">Meningeal worm</name>
    <dbReference type="NCBI Taxonomy" id="148309"/>
    <lineage>
        <taxon>Eukaryota</taxon>
        <taxon>Metazoa</taxon>
        <taxon>Ecdysozoa</taxon>
        <taxon>Nematoda</taxon>
        <taxon>Chromadorea</taxon>
        <taxon>Rhabditida</taxon>
        <taxon>Rhabditina</taxon>
        <taxon>Rhabditomorpha</taxon>
        <taxon>Strongyloidea</taxon>
        <taxon>Metastrongylidae</taxon>
        <taxon>Parelaphostrongylus</taxon>
    </lineage>
</organism>
<proteinExistence type="predicted"/>
<feature type="compositionally biased region" description="Polar residues" evidence="1">
    <location>
        <begin position="1"/>
        <end position="12"/>
    </location>
</feature>
<feature type="compositionally biased region" description="Low complexity" evidence="1">
    <location>
        <begin position="17"/>
        <end position="40"/>
    </location>
</feature>
<dbReference type="EMBL" id="JAHQIW010004330">
    <property type="protein sequence ID" value="KAJ1361980.1"/>
    <property type="molecule type" value="Genomic_DNA"/>
</dbReference>
<name>A0AAD5MNT8_PARTN</name>
<sequence length="82" mass="8887">MPPCGSHTSSSLRVGKSTTTTTTTSTTTGTTSTPLCTTTGSRRRKGQPVETKNRRGQRTEVIIQIRGAFTTWLLCNMPNNVE</sequence>